<feature type="compositionally biased region" description="Polar residues" evidence="1">
    <location>
        <begin position="237"/>
        <end position="251"/>
    </location>
</feature>
<sequence length="251" mass="27981">MFSTALKRAVQSRSQNAAYRPSKRLLDHQRPSHHQFSTFYADGSLRRIHNPHSLTVPRHNVRAISYSSIPRFVARLAHDFRVPIVIVLIGVGGFTYANYRFEELKKQIAAWARETAQNVLESASDRLKVVFTRVSAVDLEAARKTAQDKLDAVSARVRDVDLEAARKTAQDKLDAVSTRVHDVDLEAARKAAQDKLEAVSARVSAVKQKLSHIETPRGLKNLVNAAKRQDHEEGSNDGDSAGSNKQSPNDR</sequence>
<organism evidence="2 3">
    <name type="scientific">Amanita muscaria (strain Koide BX008)</name>
    <dbReference type="NCBI Taxonomy" id="946122"/>
    <lineage>
        <taxon>Eukaryota</taxon>
        <taxon>Fungi</taxon>
        <taxon>Dikarya</taxon>
        <taxon>Basidiomycota</taxon>
        <taxon>Agaricomycotina</taxon>
        <taxon>Agaricomycetes</taxon>
        <taxon>Agaricomycetidae</taxon>
        <taxon>Agaricales</taxon>
        <taxon>Pluteineae</taxon>
        <taxon>Amanitaceae</taxon>
        <taxon>Amanita</taxon>
    </lineage>
</organism>
<evidence type="ECO:0000256" key="1">
    <source>
        <dbReference type="SAM" id="MobiDB-lite"/>
    </source>
</evidence>
<accession>A0A0C2X0A6</accession>
<gene>
    <name evidence="2" type="ORF">M378DRAFT_159315</name>
</gene>
<keyword evidence="3" id="KW-1185">Reference proteome</keyword>
<protein>
    <submittedName>
        <fullName evidence="2">Uncharacterized protein</fullName>
    </submittedName>
</protein>
<dbReference type="STRING" id="946122.A0A0C2X0A6"/>
<dbReference type="AlphaFoldDB" id="A0A0C2X0A6"/>
<dbReference type="OrthoDB" id="3025365at2759"/>
<dbReference type="InParanoid" id="A0A0C2X0A6"/>
<proteinExistence type="predicted"/>
<dbReference type="HOGENOM" id="CLU_1106861_0_0_1"/>
<reference evidence="2 3" key="1">
    <citation type="submission" date="2014-04" db="EMBL/GenBank/DDBJ databases">
        <title>Evolutionary Origins and Diversification of the Mycorrhizal Mutualists.</title>
        <authorList>
            <consortium name="DOE Joint Genome Institute"/>
            <consortium name="Mycorrhizal Genomics Consortium"/>
            <person name="Kohler A."/>
            <person name="Kuo A."/>
            <person name="Nagy L.G."/>
            <person name="Floudas D."/>
            <person name="Copeland A."/>
            <person name="Barry K.W."/>
            <person name="Cichocki N."/>
            <person name="Veneault-Fourrey C."/>
            <person name="LaButti K."/>
            <person name="Lindquist E.A."/>
            <person name="Lipzen A."/>
            <person name="Lundell T."/>
            <person name="Morin E."/>
            <person name="Murat C."/>
            <person name="Riley R."/>
            <person name="Ohm R."/>
            <person name="Sun H."/>
            <person name="Tunlid A."/>
            <person name="Henrissat B."/>
            <person name="Grigoriev I.V."/>
            <person name="Hibbett D.S."/>
            <person name="Martin F."/>
        </authorList>
    </citation>
    <scope>NUCLEOTIDE SEQUENCE [LARGE SCALE GENOMIC DNA]</scope>
    <source>
        <strain evidence="2 3">Koide BX008</strain>
    </source>
</reference>
<dbReference type="Proteomes" id="UP000054549">
    <property type="component" value="Unassembled WGS sequence"/>
</dbReference>
<evidence type="ECO:0000313" key="2">
    <source>
        <dbReference type="EMBL" id="KIL67502.1"/>
    </source>
</evidence>
<evidence type="ECO:0000313" key="3">
    <source>
        <dbReference type="Proteomes" id="UP000054549"/>
    </source>
</evidence>
<name>A0A0C2X0A6_AMAMK</name>
<feature type="region of interest" description="Disordered" evidence="1">
    <location>
        <begin position="214"/>
        <end position="251"/>
    </location>
</feature>
<dbReference type="EMBL" id="KN818231">
    <property type="protein sequence ID" value="KIL67502.1"/>
    <property type="molecule type" value="Genomic_DNA"/>
</dbReference>